<dbReference type="Proteomes" id="UP000309340">
    <property type="component" value="Unassembled WGS sequence"/>
</dbReference>
<keyword evidence="4 5" id="KW-0472">Membrane</keyword>
<dbReference type="InterPro" id="IPR036259">
    <property type="entry name" value="MFS_trans_sf"/>
</dbReference>
<feature type="transmembrane region" description="Helical" evidence="5">
    <location>
        <begin position="372"/>
        <end position="393"/>
    </location>
</feature>
<dbReference type="STRING" id="329884.A0A4U0WLQ0"/>
<dbReference type="Pfam" id="PF07690">
    <property type="entry name" value="MFS_1"/>
    <property type="match status" value="1"/>
</dbReference>
<evidence type="ECO:0000313" key="7">
    <source>
        <dbReference type="EMBL" id="TKA63266.1"/>
    </source>
</evidence>
<organism evidence="7 8">
    <name type="scientific">Friedmanniomyces simplex</name>
    <dbReference type="NCBI Taxonomy" id="329884"/>
    <lineage>
        <taxon>Eukaryota</taxon>
        <taxon>Fungi</taxon>
        <taxon>Dikarya</taxon>
        <taxon>Ascomycota</taxon>
        <taxon>Pezizomycotina</taxon>
        <taxon>Dothideomycetes</taxon>
        <taxon>Dothideomycetidae</taxon>
        <taxon>Mycosphaerellales</taxon>
        <taxon>Teratosphaeriaceae</taxon>
        <taxon>Friedmanniomyces</taxon>
    </lineage>
</organism>
<keyword evidence="3 5" id="KW-1133">Transmembrane helix</keyword>
<feature type="transmembrane region" description="Helical" evidence="5">
    <location>
        <begin position="220"/>
        <end position="243"/>
    </location>
</feature>
<feature type="transmembrane region" description="Helical" evidence="5">
    <location>
        <begin position="255"/>
        <end position="277"/>
    </location>
</feature>
<feature type="transmembrane region" description="Helical" evidence="5">
    <location>
        <begin position="283"/>
        <end position="306"/>
    </location>
</feature>
<evidence type="ECO:0000259" key="6">
    <source>
        <dbReference type="PROSITE" id="PS50850"/>
    </source>
</evidence>
<dbReference type="EMBL" id="NAJQ01000966">
    <property type="protein sequence ID" value="TKA63266.1"/>
    <property type="molecule type" value="Genomic_DNA"/>
</dbReference>
<name>A0A4U0WLQ0_9PEZI</name>
<evidence type="ECO:0000256" key="5">
    <source>
        <dbReference type="SAM" id="Phobius"/>
    </source>
</evidence>
<dbReference type="InterPro" id="IPR020846">
    <property type="entry name" value="MFS_dom"/>
</dbReference>
<evidence type="ECO:0000256" key="1">
    <source>
        <dbReference type="ARBA" id="ARBA00004141"/>
    </source>
</evidence>
<feature type="transmembrane region" description="Helical" evidence="5">
    <location>
        <begin position="327"/>
        <end position="352"/>
    </location>
</feature>
<dbReference type="PROSITE" id="PS50850">
    <property type="entry name" value="MFS"/>
    <property type="match status" value="1"/>
</dbReference>
<evidence type="ECO:0000313" key="8">
    <source>
        <dbReference type="Proteomes" id="UP000309340"/>
    </source>
</evidence>
<protein>
    <recommendedName>
        <fullName evidence="6">Major facilitator superfamily (MFS) profile domain-containing protein</fullName>
    </recommendedName>
</protein>
<dbReference type="PANTHER" id="PTHR23501:SF59">
    <property type="entry name" value="MAJOR FACILITATOR SUPERFAMILY (MFS) PROFILE DOMAIN-CONTAINING PROTEIN-RELATED"/>
    <property type="match status" value="1"/>
</dbReference>
<dbReference type="AlphaFoldDB" id="A0A4U0WLQ0"/>
<evidence type="ECO:0000256" key="4">
    <source>
        <dbReference type="ARBA" id="ARBA00023136"/>
    </source>
</evidence>
<proteinExistence type="predicted"/>
<evidence type="ECO:0000256" key="2">
    <source>
        <dbReference type="ARBA" id="ARBA00022692"/>
    </source>
</evidence>
<dbReference type="InterPro" id="IPR011701">
    <property type="entry name" value="MFS"/>
</dbReference>
<dbReference type="GO" id="GO:0005886">
    <property type="term" value="C:plasma membrane"/>
    <property type="evidence" value="ECO:0007669"/>
    <property type="project" value="TreeGrafter"/>
</dbReference>
<feature type="transmembrane region" description="Helical" evidence="5">
    <location>
        <begin position="73"/>
        <end position="97"/>
    </location>
</feature>
<reference evidence="7 8" key="1">
    <citation type="submission" date="2017-03" db="EMBL/GenBank/DDBJ databases">
        <title>Genomes of endolithic fungi from Antarctica.</title>
        <authorList>
            <person name="Coleine C."/>
            <person name="Masonjones S."/>
            <person name="Stajich J.E."/>
        </authorList>
    </citation>
    <scope>NUCLEOTIDE SEQUENCE [LARGE SCALE GENOMIC DNA]</scope>
    <source>
        <strain evidence="7 8">CCFEE 5184</strain>
    </source>
</reference>
<dbReference type="SUPFAM" id="SSF103473">
    <property type="entry name" value="MFS general substrate transporter"/>
    <property type="match status" value="1"/>
</dbReference>
<keyword evidence="8" id="KW-1185">Reference proteome</keyword>
<gene>
    <name evidence="7" type="ORF">B0A55_10208</name>
</gene>
<feature type="transmembrane region" description="Helical" evidence="5">
    <location>
        <begin position="191"/>
        <end position="214"/>
    </location>
</feature>
<dbReference type="OrthoDB" id="2351791at2759"/>
<dbReference type="GO" id="GO:0022857">
    <property type="term" value="F:transmembrane transporter activity"/>
    <property type="evidence" value="ECO:0007669"/>
    <property type="project" value="InterPro"/>
</dbReference>
<sequence>MAKKASQSATPMKATNTMLLPGTDSKARERKAASYVCQMMSRRHMEPSLLSFQSMKTFLQNGWKYQRTSWPCCCIFVVCLDATIFSASVPTVAGALHADAVSAYWFIAAYLLSSAVLQPVAAALADVFRRRSTFLSSLSIFTAGTVICCTAQGATQMLVGHTVQGLGASGIFSVNLLILSNILPLRQRSKYVGIVQLVASFATTFAPIVGAALINVLWRWLFYINFPFCVVSLAIVPFLLRYVEAESTFYKKLGSIDWIGSIIFIIGTTSFLLGLFWGGNSYAWSSAATLVPLTLGTLLICSCIVYERCVARNPFLRFSCFGSRSAIVAHLCTVLASLTLFAEIYFITLFFLTVELDTPLASSPGGRRLASAMSSFCRSFGFCLGVALGGTAFQNFLRQEFV</sequence>
<comment type="caution">
    <text evidence="7">The sequence shown here is derived from an EMBL/GenBank/DDBJ whole genome shotgun (WGS) entry which is preliminary data.</text>
</comment>
<feature type="transmembrane region" description="Helical" evidence="5">
    <location>
        <begin position="166"/>
        <end position="184"/>
    </location>
</feature>
<dbReference type="PANTHER" id="PTHR23501">
    <property type="entry name" value="MAJOR FACILITATOR SUPERFAMILY"/>
    <property type="match status" value="1"/>
</dbReference>
<evidence type="ECO:0000256" key="3">
    <source>
        <dbReference type="ARBA" id="ARBA00022989"/>
    </source>
</evidence>
<feature type="transmembrane region" description="Helical" evidence="5">
    <location>
        <begin position="103"/>
        <end position="127"/>
    </location>
</feature>
<feature type="domain" description="Major facilitator superfamily (MFS) profile" evidence="6">
    <location>
        <begin position="67"/>
        <end position="402"/>
    </location>
</feature>
<keyword evidence="2 5" id="KW-0812">Transmembrane</keyword>
<accession>A0A4U0WLQ0</accession>
<comment type="subcellular location">
    <subcellularLocation>
        <location evidence="1">Membrane</location>
        <topology evidence="1">Multi-pass membrane protein</topology>
    </subcellularLocation>
</comment>
<feature type="transmembrane region" description="Helical" evidence="5">
    <location>
        <begin position="134"/>
        <end position="154"/>
    </location>
</feature>
<dbReference type="Gene3D" id="1.20.1250.20">
    <property type="entry name" value="MFS general substrate transporter like domains"/>
    <property type="match status" value="1"/>
</dbReference>